<evidence type="ECO:0000256" key="3">
    <source>
        <dbReference type="SAM" id="Phobius"/>
    </source>
</evidence>
<dbReference type="AlphaFoldDB" id="X2ANQ2"/>
<evidence type="ECO:0000256" key="1">
    <source>
        <dbReference type="ARBA" id="ARBA00023157"/>
    </source>
</evidence>
<organism evidence="5 6">
    <name type="scientific">Capitella teleta</name>
    <name type="common">Polychaete worm</name>
    <dbReference type="NCBI Taxonomy" id="283909"/>
    <lineage>
        <taxon>Eukaryota</taxon>
        <taxon>Metazoa</taxon>
        <taxon>Spiralia</taxon>
        <taxon>Lophotrochozoa</taxon>
        <taxon>Annelida</taxon>
        <taxon>Polychaeta</taxon>
        <taxon>Sedentaria</taxon>
        <taxon>Scolecida</taxon>
        <taxon>Capitellidae</taxon>
        <taxon>Capitella</taxon>
    </lineage>
</organism>
<feature type="domain" description="CUB" evidence="4">
    <location>
        <begin position="84"/>
        <end position="213"/>
    </location>
</feature>
<dbReference type="HOGENOM" id="CLU_029488_4_0_1"/>
<dbReference type="InterPro" id="IPR000859">
    <property type="entry name" value="CUB_dom"/>
</dbReference>
<keyword evidence="3" id="KW-1133">Transmembrane helix</keyword>
<dbReference type="PROSITE" id="PS01180">
    <property type="entry name" value="CUB"/>
    <property type="match status" value="1"/>
</dbReference>
<dbReference type="InterPro" id="IPR043159">
    <property type="entry name" value="Lectin_gal-bd_sf"/>
</dbReference>
<keyword evidence="3" id="KW-0812">Transmembrane</keyword>
<feature type="transmembrane region" description="Helical" evidence="3">
    <location>
        <begin position="284"/>
        <end position="306"/>
    </location>
</feature>
<accession>X2ANQ2</accession>
<reference evidence="6" key="1">
    <citation type="submission" date="2012-12" db="EMBL/GenBank/DDBJ databases">
        <authorList>
            <person name="Hellsten U."/>
            <person name="Grimwood J."/>
            <person name="Chapman J.A."/>
            <person name="Shapiro H."/>
            <person name="Aerts A."/>
            <person name="Otillar R.P."/>
            <person name="Terry A.Y."/>
            <person name="Boore J.L."/>
            <person name="Simakov O."/>
            <person name="Marletaz F."/>
            <person name="Cho S.-J."/>
            <person name="Edsinger-Gonzales E."/>
            <person name="Havlak P."/>
            <person name="Kuo D.-H."/>
            <person name="Larsson T."/>
            <person name="Lv J."/>
            <person name="Arendt D."/>
            <person name="Savage R."/>
            <person name="Osoegawa K."/>
            <person name="de Jong P."/>
            <person name="Lindberg D.R."/>
            <person name="Seaver E.C."/>
            <person name="Weisblat D.A."/>
            <person name="Putnam N.H."/>
            <person name="Grigoriev I.V."/>
            <person name="Rokhsar D.S."/>
        </authorList>
    </citation>
    <scope>NUCLEOTIDE SEQUENCE</scope>
    <source>
        <strain evidence="6">I ESC-2004</strain>
    </source>
</reference>
<dbReference type="Gene3D" id="2.60.120.740">
    <property type="match status" value="1"/>
</dbReference>
<dbReference type="CDD" id="cd22823">
    <property type="entry name" value="Gal_Rha_Lectin"/>
    <property type="match status" value="1"/>
</dbReference>
<keyword evidence="1" id="KW-1015">Disulfide bond</keyword>
<dbReference type="OrthoDB" id="6045564at2759"/>
<dbReference type="EMBL" id="AMQN01000402">
    <property type="status" value="NOT_ANNOTATED_CDS"/>
    <property type="molecule type" value="Genomic_DNA"/>
</dbReference>
<comment type="caution">
    <text evidence="2">Lacks conserved residue(s) required for the propagation of feature annotation.</text>
</comment>
<dbReference type="EnsemblMetazoa" id="CapteT218728">
    <property type="protein sequence ID" value="CapteP218728"/>
    <property type="gene ID" value="CapteG218728"/>
</dbReference>
<sequence length="470" mass="51886">MRHSLYGRMELGRCVHNNYGHLGCSSDVLPYIDRRCSGRLSCSLELPDSALERVPRHPCPSDLEAYLEVSYVCVPVETASSALCSSAIAVSGSSGYLSNAVTEASSKGSFQCPWLIKGIPGQTIRLTLWDFGVWQKDWSRRPGVSDGRSNRAGYCQVYGDIEEPLSGSSIKLCGGSERESVVYESDSEQVLIHLIDPSTTAEPVYFFLQYEVLGCGEPGPVAGATVTSEGDTAKVRCEHGGAEWLMSCVDGAWISRTNEASNCTGSSWGFSKFMQSTLSLPQGILIALILGIAVLIAVIIFAFGVLSLRKRRQHEQAIPLPLDDSDEKFSRQSSYAKEQYPMLAKPERLVIGRESDYATTLQRHLAVHPTSPSLSEHLFMVTPSTSECCPIHGHYDDHRGHSRMSTFKPGFDHIYESPKFERREFCGERADDCSSTPFYHELEPDAAQMSPTFVPPHCLMYRPDSPEDPC</sequence>
<name>X2ANQ2_CAPTE</name>
<evidence type="ECO:0000313" key="6">
    <source>
        <dbReference type="Proteomes" id="UP000014760"/>
    </source>
</evidence>
<evidence type="ECO:0000259" key="4">
    <source>
        <dbReference type="PROSITE" id="PS01180"/>
    </source>
</evidence>
<dbReference type="Proteomes" id="UP000014760">
    <property type="component" value="Unassembled WGS sequence"/>
</dbReference>
<dbReference type="PANTHER" id="PTHR46780">
    <property type="entry name" value="PROTEIN EVA-1"/>
    <property type="match status" value="1"/>
</dbReference>
<protein>
    <recommendedName>
        <fullName evidence="4">CUB domain-containing protein</fullName>
    </recommendedName>
</protein>
<reference evidence="5" key="3">
    <citation type="submission" date="2015-06" db="UniProtKB">
        <authorList>
            <consortium name="EnsemblMetazoa"/>
        </authorList>
    </citation>
    <scope>IDENTIFICATION</scope>
</reference>
<proteinExistence type="predicted"/>
<dbReference type="SUPFAM" id="SSF49854">
    <property type="entry name" value="Spermadhesin, CUB domain"/>
    <property type="match status" value="1"/>
</dbReference>
<evidence type="ECO:0000313" key="5">
    <source>
        <dbReference type="EnsemblMetazoa" id="CapteP218728"/>
    </source>
</evidence>
<dbReference type="InterPro" id="IPR035914">
    <property type="entry name" value="Sperma_CUB_dom_sf"/>
</dbReference>
<evidence type="ECO:0000256" key="2">
    <source>
        <dbReference type="PROSITE-ProRule" id="PRU00059"/>
    </source>
</evidence>
<reference evidence="6" key="2">
    <citation type="journal article" date="2013" name="Nature">
        <title>Insights into bilaterian evolution from three spiralian genomes.</title>
        <authorList>
            <person name="Simakov O."/>
            <person name="Marletaz F."/>
            <person name="Cho S.J."/>
            <person name="Edsinger-Gonzales E."/>
            <person name="Havlak P."/>
            <person name="Hellsten U."/>
            <person name="Kuo D.H."/>
            <person name="Larsson T."/>
            <person name="Lv J."/>
            <person name="Arendt D."/>
            <person name="Savage R."/>
            <person name="Osoegawa K."/>
            <person name="de Jong P."/>
            <person name="Grimwood J."/>
            <person name="Chapman J.A."/>
            <person name="Shapiro H."/>
            <person name="Aerts A."/>
            <person name="Otillar R.P."/>
            <person name="Terry A.Y."/>
            <person name="Boore J.L."/>
            <person name="Grigoriev I.V."/>
            <person name="Lindberg D.R."/>
            <person name="Seaver E.C."/>
            <person name="Weisblat D.A."/>
            <person name="Putnam N.H."/>
            <person name="Rokhsar D.S."/>
        </authorList>
    </citation>
    <scope>NUCLEOTIDE SEQUENCE</scope>
    <source>
        <strain evidence="6">I ESC-2004</strain>
    </source>
</reference>
<keyword evidence="6" id="KW-1185">Reference proteome</keyword>
<keyword evidence="3" id="KW-0472">Membrane</keyword>